<dbReference type="SUPFAM" id="SSF54843">
    <property type="entry name" value="Ribosomal protein L22"/>
    <property type="match status" value="1"/>
</dbReference>
<proteinExistence type="predicted"/>
<dbReference type="AlphaFoldDB" id="A0AAQ3THK5"/>
<reference evidence="1 2" key="1">
    <citation type="submission" date="2024-02" db="EMBL/GenBank/DDBJ databases">
        <title>High-quality chromosome-scale genome assembly of Pensacola bahiagrass (Paspalum notatum Flugge var. saurae).</title>
        <authorList>
            <person name="Vega J.M."/>
            <person name="Podio M."/>
            <person name="Orjuela J."/>
            <person name="Siena L.A."/>
            <person name="Pessino S.C."/>
            <person name="Combes M.C."/>
            <person name="Mariac C."/>
            <person name="Albertini E."/>
            <person name="Pupilli F."/>
            <person name="Ortiz J.P.A."/>
            <person name="Leblanc O."/>
        </authorList>
    </citation>
    <scope>NUCLEOTIDE SEQUENCE [LARGE SCALE GENOMIC DNA]</scope>
    <source>
        <strain evidence="1">R1</strain>
        <tissue evidence="1">Leaf</tissue>
    </source>
</reference>
<keyword evidence="2" id="KW-1185">Reference proteome</keyword>
<dbReference type="InterPro" id="IPR036394">
    <property type="entry name" value="Ribosomal_uL22_sf"/>
</dbReference>
<organism evidence="1 2">
    <name type="scientific">Paspalum notatum var. saurae</name>
    <dbReference type="NCBI Taxonomy" id="547442"/>
    <lineage>
        <taxon>Eukaryota</taxon>
        <taxon>Viridiplantae</taxon>
        <taxon>Streptophyta</taxon>
        <taxon>Embryophyta</taxon>
        <taxon>Tracheophyta</taxon>
        <taxon>Spermatophyta</taxon>
        <taxon>Magnoliopsida</taxon>
        <taxon>Liliopsida</taxon>
        <taxon>Poales</taxon>
        <taxon>Poaceae</taxon>
        <taxon>PACMAD clade</taxon>
        <taxon>Panicoideae</taxon>
        <taxon>Andropogonodae</taxon>
        <taxon>Paspaleae</taxon>
        <taxon>Paspalinae</taxon>
        <taxon>Paspalum</taxon>
    </lineage>
</organism>
<dbReference type="Proteomes" id="UP001341281">
    <property type="component" value="Chromosome 04"/>
</dbReference>
<dbReference type="EMBL" id="CP144748">
    <property type="protein sequence ID" value="WVZ71964.1"/>
    <property type="molecule type" value="Genomic_DNA"/>
</dbReference>
<dbReference type="GO" id="GO:0003735">
    <property type="term" value="F:structural constituent of ribosome"/>
    <property type="evidence" value="ECO:0007669"/>
    <property type="project" value="InterPro"/>
</dbReference>
<sequence>MAVYEETIMILNLIPYRASYHILKLVYPAVAKAPYYRDLDKALKADSPSKQFALNLIIVAIQYKLSM</sequence>
<gene>
    <name evidence="1" type="ORF">U9M48_020491</name>
</gene>
<dbReference type="GO" id="GO:0006412">
    <property type="term" value="P:translation"/>
    <property type="evidence" value="ECO:0007669"/>
    <property type="project" value="InterPro"/>
</dbReference>
<name>A0AAQ3THK5_PASNO</name>
<feature type="non-terminal residue" evidence="1">
    <location>
        <position position="67"/>
    </location>
</feature>
<evidence type="ECO:0000313" key="1">
    <source>
        <dbReference type="EMBL" id="WVZ71964.1"/>
    </source>
</evidence>
<accession>A0AAQ3THK5</accession>
<dbReference type="GO" id="GO:0005840">
    <property type="term" value="C:ribosome"/>
    <property type="evidence" value="ECO:0007669"/>
    <property type="project" value="InterPro"/>
</dbReference>
<evidence type="ECO:0000313" key="2">
    <source>
        <dbReference type="Proteomes" id="UP001341281"/>
    </source>
</evidence>
<protein>
    <submittedName>
        <fullName evidence="1">Uncharacterized protein</fullName>
    </submittedName>
</protein>